<dbReference type="Proteomes" id="UP000789752">
    <property type="component" value="Unassembled WGS sequence"/>
</dbReference>
<keyword evidence="1" id="KW-1133">Transmembrane helix</keyword>
<name>A0ABN7QEJ6_9BURK</name>
<feature type="transmembrane region" description="Helical" evidence="1">
    <location>
        <begin position="343"/>
        <end position="361"/>
    </location>
</feature>
<organism evidence="2 3">
    <name type="scientific">Paraburkholderia gardini</name>
    <dbReference type="NCBI Taxonomy" id="2823469"/>
    <lineage>
        <taxon>Bacteria</taxon>
        <taxon>Pseudomonadati</taxon>
        <taxon>Pseudomonadota</taxon>
        <taxon>Betaproteobacteria</taxon>
        <taxon>Burkholderiales</taxon>
        <taxon>Burkholderiaceae</taxon>
        <taxon>Paraburkholderia</taxon>
    </lineage>
</organism>
<sequence>MARQNPALHRIQKRPMTPRRRWLLIAGVILLLAASGWGVWMLIKPAIQRTIVITTGADGGIYRGFADRYAPILKRDGIKLDIRSSSGSVENYQRLKDPDSDYEVGFIQSGTSSPSESDHLQTIAAVSYEPIWVFYRGATTVDRLAQLRGKRISVGVPGSGLLNVSLVLLSWSGITRDNTALLEMDAQKAYQGLENGTLDAAFFIGRPDAAMQVTLLNSNLKLMNFAQADALVQKFPSLSKVIFPRASTSIVKDLPQTDVTLLAATALLVSRDTLHPALTYLLLDAARTVHSGEDYFTPLGTFPNLKTEEFPVSDESTRYFKSGRPFLQRYLPFWLASFIERRLLILVPFTALLLGLLQALPRMAEARIKRRFIVWYREIKSLEDEIWKSSNPGPKQIAQWRDEIETIDANASQIRIPYRYFQDVYALKQAIGVVRGRIAQVAAKVKG</sequence>
<gene>
    <name evidence="2" type="ORF">R54767_00048</name>
</gene>
<proteinExistence type="predicted"/>
<dbReference type="PANTHER" id="PTHR42941">
    <property type="entry name" value="SLL1037 PROTEIN"/>
    <property type="match status" value="1"/>
</dbReference>
<protein>
    <recommendedName>
        <fullName evidence="4">TRAP transporter TAXI family solute receptor</fullName>
    </recommendedName>
</protein>
<accession>A0ABN7QEJ6</accession>
<dbReference type="Pfam" id="PF16868">
    <property type="entry name" value="NMT1_3"/>
    <property type="match status" value="1"/>
</dbReference>
<dbReference type="InterPro" id="IPR011852">
    <property type="entry name" value="TRAP_TAXI"/>
</dbReference>
<keyword evidence="1" id="KW-0472">Membrane</keyword>
<reference evidence="2 3" key="1">
    <citation type="submission" date="2021-04" db="EMBL/GenBank/DDBJ databases">
        <authorList>
            <person name="Vanwijnsberghe S."/>
        </authorList>
    </citation>
    <scope>NUCLEOTIDE SEQUENCE [LARGE SCALE GENOMIC DNA]</scope>
    <source>
        <strain evidence="2 3">LMG 32171</strain>
    </source>
</reference>
<dbReference type="EMBL" id="CAJQYY010000001">
    <property type="protein sequence ID" value="CAG4885622.1"/>
    <property type="molecule type" value="Genomic_DNA"/>
</dbReference>
<evidence type="ECO:0000313" key="3">
    <source>
        <dbReference type="Proteomes" id="UP000789752"/>
    </source>
</evidence>
<dbReference type="PANTHER" id="PTHR42941:SF1">
    <property type="entry name" value="SLL1037 PROTEIN"/>
    <property type="match status" value="1"/>
</dbReference>
<evidence type="ECO:0008006" key="4">
    <source>
        <dbReference type="Google" id="ProtNLM"/>
    </source>
</evidence>
<evidence type="ECO:0000313" key="2">
    <source>
        <dbReference type="EMBL" id="CAG4885622.1"/>
    </source>
</evidence>
<dbReference type="SUPFAM" id="SSF53850">
    <property type="entry name" value="Periplasmic binding protein-like II"/>
    <property type="match status" value="1"/>
</dbReference>
<dbReference type="Gene3D" id="3.40.190.10">
    <property type="entry name" value="Periplasmic binding protein-like II"/>
    <property type="match status" value="2"/>
</dbReference>
<evidence type="ECO:0000256" key="1">
    <source>
        <dbReference type="SAM" id="Phobius"/>
    </source>
</evidence>
<comment type="caution">
    <text evidence="2">The sequence shown here is derived from an EMBL/GenBank/DDBJ whole genome shotgun (WGS) entry which is preliminary data.</text>
</comment>
<feature type="transmembrane region" description="Helical" evidence="1">
    <location>
        <begin position="21"/>
        <end position="43"/>
    </location>
</feature>
<keyword evidence="1" id="KW-0812">Transmembrane</keyword>
<keyword evidence="3" id="KW-1185">Reference proteome</keyword>